<name>A0A6U2CIJ1_HEMAN</name>
<accession>A0A6U2CIJ1</accession>
<evidence type="ECO:0000313" key="2">
    <source>
        <dbReference type="EMBL" id="CAD8984781.1"/>
    </source>
</evidence>
<feature type="domain" description="Cyclic nucleotide-binding" evidence="1">
    <location>
        <begin position="1"/>
        <end position="97"/>
    </location>
</feature>
<dbReference type="InterPro" id="IPR014710">
    <property type="entry name" value="RmlC-like_jellyroll"/>
</dbReference>
<sequence length="128" mass="14184">MVYEEGEEGDSIFLVLGGSCESFSQAIVTARMDQGSFFGEAGLIEQHLASQQWDLSKLFEGLDAGKRRRRPTTVVAAANAKLLEVPLAEAERILKPNREAWAMISTKGSLRIHKLHHMKAGADHIYVF</sequence>
<reference evidence="2" key="1">
    <citation type="submission" date="2021-01" db="EMBL/GenBank/DDBJ databases">
        <authorList>
            <person name="Corre E."/>
            <person name="Pelletier E."/>
            <person name="Niang G."/>
            <person name="Scheremetjew M."/>
            <person name="Finn R."/>
            <person name="Kale V."/>
            <person name="Holt S."/>
            <person name="Cochrane G."/>
            <person name="Meng A."/>
            <person name="Brown T."/>
            <person name="Cohen L."/>
        </authorList>
    </citation>
    <scope>NUCLEOTIDE SEQUENCE</scope>
    <source>
        <strain evidence="2">CCMP644</strain>
    </source>
</reference>
<dbReference type="InterPro" id="IPR000595">
    <property type="entry name" value="cNMP-bd_dom"/>
</dbReference>
<dbReference type="Gene3D" id="2.60.120.10">
    <property type="entry name" value="Jelly Rolls"/>
    <property type="match status" value="1"/>
</dbReference>
<organism evidence="2">
    <name type="scientific">Hemiselmis andersenii</name>
    <name type="common">Cryptophyte alga</name>
    <dbReference type="NCBI Taxonomy" id="464988"/>
    <lineage>
        <taxon>Eukaryota</taxon>
        <taxon>Cryptophyceae</taxon>
        <taxon>Cryptomonadales</taxon>
        <taxon>Hemiselmidaceae</taxon>
        <taxon>Hemiselmis</taxon>
    </lineage>
</organism>
<dbReference type="EMBL" id="HBFX01059449">
    <property type="protein sequence ID" value="CAD8984781.1"/>
    <property type="molecule type" value="Transcribed_RNA"/>
</dbReference>
<proteinExistence type="predicted"/>
<dbReference type="PROSITE" id="PS50042">
    <property type="entry name" value="CNMP_BINDING_3"/>
    <property type="match status" value="1"/>
</dbReference>
<evidence type="ECO:0000259" key="1">
    <source>
        <dbReference type="PROSITE" id="PS50042"/>
    </source>
</evidence>
<feature type="non-terminal residue" evidence="2">
    <location>
        <position position="128"/>
    </location>
</feature>
<gene>
    <name evidence="2" type="ORF">HAND00432_LOCUS35794</name>
</gene>
<dbReference type="AlphaFoldDB" id="A0A6U2CIJ1"/>
<dbReference type="InterPro" id="IPR018490">
    <property type="entry name" value="cNMP-bd_dom_sf"/>
</dbReference>
<protein>
    <recommendedName>
        <fullName evidence="1">Cyclic nucleotide-binding domain-containing protein</fullName>
    </recommendedName>
</protein>
<dbReference type="SUPFAM" id="SSF51206">
    <property type="entry name" value="cAMP-binding domain-like"/>
    <property type="match status" value="1"/>
</dbReference>